<dbReference type="Proteomes" id="UP000762676">
    <property type="component" value="Unassembled WGS sequence"/>
</dbReference>
<evidence type="ECO:0000313" key="2">
    <source>
        <dbReference type="EMBL" id="GFR95789.1"/>
    </source>
</evidence>
<sequence>MGKEADKIFTQFLDIEDGVTTDKHGEAENKFNKVLKLFDDYFVPKRNVIYERAKFHCTIQKPTQKVESFVIELHQFAEHCLFQSTSVRDESMRDQLVFGLKDKELTRKLQLESDLPLQKAVDMARNFETIDSQVSSQSKMNLYAVNKSHHRFDRFRPTNSQSHDQKQRNNPRPVPRGGRSTTASNYKTTSSRPDNTRQFNRGNRTHTRFDPCPAM</sequence>
<organism evidence="2 3">
    <name type="scientific">Elysia marginata</name>
    <dbReference type="NCBI Taxonomy" id="1093978"/>
    <lineage>
        <taxon>Eukaryota</taxon>
        <taxon>Metazoa</taxon>
        <taxon>Spiralia</taxon>
        <taxon>Lophotrochozoa</taxon>
        <taxon>Mollusca</taxon>
        <taxon>Gastropoda</taxon>
        <taxon>Heterobranchia</taxon>
        <taxon>Euthyneura</taxon>
        <taxon>Panpulmonata</taxon>
        <taxon>Sacoglossa</taxon>
        <taxon>Placobranchoidea</taxon>
        <taxon>Plakobranchidae</taxon>
        <taxon>Elysia</taxon>
    </lineage>
</organism>
<evidence type="ECO:0000313" key="3">
    <source>
        <dbReference type="Proteomes" id="UP000762676"/>
    </source>
</evidence>
<name>A0AAV4HDL7_9GAST</name>
<keyword evidence="3" id="KW-1185">Reference proteome</keyword>
<dbReference type="PANTHER" id="PTHR33198">
    <property type="entry name" value="ANK_REP_REGION DOMAIN-CONTAINING PROTEIN-RELATED"/>
    <property type="match status" value="1"/>
</dbReference>
<accession>A0AAV4HDL7</accession>
<comment type="caution">
    <text evidence="2">The sequence shown here is derived from an EMBL/GenBank/DDBJ whole genome shotgun (WGS) entry which is preliminary data.</text>
</comment>
<feature type="region of interest" description="Disordered" evidence="1">
    <location>
        <begin position="152"/>
        <end position="215"/>
    </location>
</feature>
<dbReference type="AlphaFoldDB" id="A0AAV4HDL7"/>
<reference evidence="2 3" key="1">
    <citation type="journal article" date="2021" name="Elife">
        <title>Chloroplast acquisition without the gene transfer in kleptoplastic sea slugs, Plakobranchus ocellatus.</title>
        <authorList>
            <person name="Maeda T."/>
            <person name="Takahashi S."/>
            <person name="Yoshida T."/>
            <person name="Shimamura S."/>
            <person name="Takaki Y."/>
            <person name="Nagai Y."/>
            <person name="Toyoda A."/>
            <person name="Suzuki Y."/>
            <person name="Arimoto A."/>
            <person name="Ishii H."/>
            <person name="Satoh N."/>
            <person name="Nishiyama T."/>
            <person name="Hasebe M."/>
            <person name="Maruyama T."/>
            <person name="Minagawa J."/>
            <person name="Obokata J."/>
            <person name="Shigenobu S."/>
        </authorList>
    </citation>
    <scope>NUCLEOTIDE SEQUENCE [LARGE SCALE GENOMIC DNA]</scope>
</reference>
<feature type="compositionally biased region" description="Low complexity" evidence="1">
    <location>
        <begin position="168"/>
        <end position="179"/>
    </location>
</feature>
<protein>
    <submittedName>
        <fullName evidence="2">Pol polyprotein</fullName>
    </submittedName>
</protein>
<proteinExistence type="predicted"/>
<feature type="compositionally biased region" description="Polar residues" evidence="1">
    <location>
        <begin position="180"/>
        <end position="202"/>
    </location>
</feature>
<evidence type="ECO:0000256" key="1">
    <source>
        <dbReference type="SAM" id="MobiDB-lite"/>
    </source>
</evidence>
<dbReference type="EMBL" id="BMAT01005554">
    <property type="protein sequence ID" value="GFR95789.1"/>
    <property type="molecule type" value="Genomic_DNA"/>
</dbReference>
<gene>
    <name evidence="2" type="ORF">ElyMa_002703400</name>
</gene>
<dbReference type="PANTHER" id="PTHR33198:SF20">
    <property type="entry name" value="RETROTRANSPOSON GAG DOMAIN-CONTAINING PROTEIN"/>
    <property type="match status" value="1"/>
</dbReference>